<sequence length="409" mass="44444">MTVTNAALDRADGTVNSALTCSFTCRVVGRLTQRMRTVVSFVTAAPAGPSGFRHRGSVEPTHGSWSPEVRMTSTTPCARPSPGGAPASGAFACPALTPVDLVGLTTYCPAHRSNRRSNREERVVSSTSIRLLPPVLRYRSPAAPPLWSADATWRDLTAQRPVKAMADPDRGWTSRWTVTYRHGQTESTETVTDVSPGDLLSSDPIRTNTWHARTMTRSGLHFLASTGELQAHESLFERDLLVVLDFDAVTAVASQPFTLSWHDGERQRKHTPDFMIVADGVPTVANCRPSALVNDALLENCAAIAAICVARGWGHALVTDYPRPPFTVLSTIAATRNCDDPYGYGEDILERLASDGPTPFARLADTFPAPAFARAILQRLIWDREVTVDLSRLLADDTLVALPGQESTR</sequence>
<name>A0A6L9W6D3_9ACTN</name>
<evidence type="ECO:0000313" key="3">
    <source>
        <dbReference type="Proteomes" id="UP000479241"/>
    </source>
</evidence>
<keyword evidence="2" id="KW-0378">Hydrolase</keyword>
<dbReference type="NCBIfam" id="NF033179">
    <property type="entry name" value="TnsA_like_Actin"/>
    <property type="match status" value="1"/>
</dbReference>
<evidence type="ECO:0000256" key="1">
    <source>
        <dbReference type="SAM" id="MobiDB-lite"/>
    </source>
</evidence>
<keyword evidence="2" id="KW-0540">Nuclease</keyword>
<evidence type="ECO:0000313" key="2">
    <source>
        <dbReference type="EMBL" id="NEK86951.1"/>
    </source>
</evidence>
<reference evidence="2 3" key="1">
    <citation type="submission" date="2019-12" db="EMBL/GenBank/DDBJ databases">
        <title>the WGS of Blastococcus saxobsidens 67B17.</title>
        <authorList>
            <person name="Jiang Z."/>
        </authorList>
    </citation>
    <scope>NUCLEOTIDE SEQUENCE [LARGE SCALE GENOMIC DNA]</scope>
    <source>
        <strain evidence="2 3">67B17</strain>
    </source>
</reference>
<dbReference type="EMBL" id="JAAGWG010000023">
    <property type="protein sequence ID" value="NEK86951.1"/>
    <property type="molecule type" value="Genomic_DNA"/>
</dbReference>
<gene>
    <name evidence="2" type="ORF">GCU60_14495</name>
</gene>
<dbReference type="InterPro" id="IPR048000">
    <property type="entry name" value="TnsA-like"/>
</dbReference>
<organism evidence="2 3">
    <name type="scientific">Blastococcus saxobsidens</name>
    <dbReference type="NCBI Taxonomy" id="138336"/>
    <lineage>
        <taxon>Bacteria</taxon>
        <taxon>Bacillati</taxon>
        <taxon>Actinomycetota</taxon>
        <taxon>Actinomycetes</taxon>
        <taxon>Geodermatophilales</taxon>
        <taxon>Geodermatophilaceae</taxon>
        <taxon>Blastococcus</taxon>
    </lineage>
</organism>
<dbReference type="Proteomes" id="UP000479241">
    <property type="component" value="Unassembled WGS sequence"/>
</dbReference>
<keyword evidence="2" id="KW-0255">Endonuclease</keyword>
<dbReference type="GO" id="GO:0004519">
    <property type="term" value="F:endonuclease activity"/>
    <property type="evidence" value="ECO:0007669"/>
    <property type="project" value="UniProtKB-KW"/>
</dbReference>
<protein>
    <submittedName>
        <fullName evidence="2">TnsA-like heteromeric transposase endonuclease subunit</fullName>
    </submittedName>
</protein>
<proteinExistence type="predicted"/>
<accession>A0A6L9W6D3</accession>
<feature type="region of interest" description="Disordered" evidence="1">
    <location>
        <begin position="52"/>
        <end position="82"/>
    </location>
</feature>
<dbReference type="AlphaFoldDB" id="A0A6L9W6D3"/>
<comment type="caution">
    <text evidence="2">The sequence shown here is derived from an EMBL/GenBank/DDBJ whole genome shotgun (WGS) entry which is preliminary data.</text>
</comment>